<protein>
    <recommendedName>
        <fullName evidence="4">Ketosynthase family 3 (KS3) domain-containing protein</fullName>
    </recommendedName>
</protein>
<dbReference type="InterPro" id="IPR000794">
    <property type="entry name" value="Beta-ketoacyl_synthase"/>
</dbReference>
<evidence type="ECO:0000256" key="1">
    <source>
        <dbReference type="ARBA" id="ARBA00008467"/>
    </source>
</evidence>
<dbReference type="Proteomes" id="UP001500547">
    <property type="component" value="Unassembled WGS sequence"/>
</dbReference>
<dbReference type="InterPro" id="IPR014030">
    <property type="entry name" value="Ketoacyl_synth_N"/>
</dbReference>
<dbReference type="InterPro" id="IPR020841">
    <property type="entry name" value="PKS_Beta-ketoAc_synthase_dom"/>
</dbReference>
<dbReference type="SUPFAM" id="SSF53901">
    <property type="entry name" value="Thiolase-like"/>
    <property type="match status" value="1"/>
</dbReference>
<comment type="similarity">
    <text evidence="1 3">Belongs to the thiolase-like superfamily. Beta-ketoacyl-ACP synthases family.</text>
</comment>
<evidence type="ECO:0000256" key="2">
    <source>
        <dbReference type="ARBA" id="ARBA00022679"/>
    </source>
</evidence>
<dbReference type="Pfam" id="PF02801">
    <property type="entry name" value="Ketoacyl-synt_C"/>
    <property type="match status" value="1"/>
</dbReference>
<reference evidence="6" key="1">
    <citation type="journal article" date="2019" name="Int. J. Syst. Evol. Microbiol.">
        <title>The Global Catalogue of Microorganisms (GCM) 10K type strain sequencing project: providing services to taxonomists for standard genome sequencing and annotation.</title>
        <authorList>
            <consortium name="The Broad Institute Genomics Platform"/>
            <consortium name="The Broad Institute Genome Sequencing Center for Infectious Disease"/>
            <person name="Wu L."/>
            <person name="Ma J."/>
        </authorList>
    </citation>
    <scope>NUCLEOTIDE SEQUENCE [LARGE SCALE GENOMIC DNA]</scope>
    <source>
        <strain evidence="6">JCM 18715</strain>
    </source>
</reference>
<name>A0ABP9R1Q2_9RHOO</name>
<keyword evidence="6" id="KW-1185">Reference proteome</keyword>
<dbReference type="Gene3D" id="3.40.47.10">
    <property type="match status" value="1"/>
</dbReference>
<proteinExistence type="inferred from homology"/>
<dbReference type="InterPro" id="IPR016039">
    <property type="entry name" value="Thiolase-like"/>
</dbReference>
<evidence type="ECO:0000256" key="3">
    <source>
        <dbReference type="RuleBase" id="RU003694"/>
    </source>
</evidence>
<dbReference type="PROSITE" id="PS52004">
    <property type="entry name" value="KS3_2"/>
    <property type="match status" value="1"/>
</dbReference>
<evidence type="ECO:0000313" key="6">
    <source>
        <dbReference type="Proteomes" id="UP001500547"/>
    </source>
</evidence>
<sequence length="563" mass="59882">MSTTMRPVWLAGRGLSCPLGASLAESLARLTQPALRTLVDCGDLGTLPLFSLSNNTAQDAEQWHLQTRVQIRQVAAEAGLTNKPDAPLFIASSSINIGALELGSRWQRDSAFAELEELAKALDWQGPLYWINTACTSALNAVLAARSLIANGLHDDVMVLGLELPNRFTTRGFAAMQLLSPTRPQPLGAARDGLVLGEAIAALHLSSAPARWQIGPGAHIVDGADSTGASVDAIVRCWQDALGTPVESVDLIKLQASGSPMNDQKEVDAVTRLGLKPTPELTSLKALLGHSLGASGAAELALLSACLEAGTCSAPDYPLDTTLPLTLTTAPAASVRRALLSIIGFGGSHAAVRLEDADVTTPSPPIPTRTYKVIGRQTDAQSADWQNELYTMLGSRPRRLGSWVELGLWGALRCMRQAGVPEPGDDLIIRISSLDGPRQAIEKALSESLDSGTPMPFSFLQSQPSQLLARLAAALHWQGDARIVTQRDPIALIRLALCEQATCGGDILLGWLDEATPTLPARSQWLFLRSDAAALTSEAPAGIDGDVMLAHAFRLDEGVLRWW</sequence>
<dbReference type="PROSITE" id="PS00606">
    <property type="entry name" value="KS3_1"/>
    <property type="match status" value="1"/>
</dbReference>
<dbReference type="EMBL" id="BAABLD010000017">
    <property type="protein sequence ID" value="GAA5170659.1"/>
    <property type="molecule type" value="Genomic_DNA"/>
</dbReference>
<dbReference type="PANTHER" id="PTHR11712">
    <property type="entry name" value="POLYKETIDE SYNTHASE-RELATED"/>
    <property type="match status" value="1"/>
</dbReference>
<dbReference type="InterPro" id="IPR014031">
    <property type="entry name" value="Ketoacyl_synth_C"/>
</dbReference>
<accession>A0ABP9R1Q2</accession>
<dbReference type="Pfam" id="PF00109">
    <property type="entry name" value="ketoacyl-synt"/>
    <property type="match status" value="1"/>
</dbReference>
<dbReference type="PANTHER" id="PTHR11712:SF347">
    <property type="entry name" value="BETA KETOACYL-ACYL CARRIER PROTEIN SYNTHASE"/>
    <property type="match status" value="1"/>
</dbReference>
<evidence type="ECO:0000259" key="4">
    <source>
        <dbReference type="PROSITE" id="PS52004"/>
    </source>
</evidence>
<feature type="domain" description="Ketosynthase family 3 (KS3)" evidence="4">
    <location>
        <begin position="5"/>
        <end position="356"/>
    </location>
</feature>
<evidence type="ECO:0000313" key="5">
    <source>
        <dbReference type="EMBL" id="GAA5170659.1"/>
    </source>
</evidence>
<keyword evidence="2 3" id="KW-0808">Transferase</keyword>
<organism evidence="5 6">
    <name type="scientific">Viridibacterium curvum</name>
    <dbReference type="NCBI Taxonomy" id="1101404"/>
    <lineage>
        <taxon>Bacteria</taxon>
        <taxon>Pseudomonadati</taxon>
        <taxon>Pseudomonadota</taxon>
        <taxon>Betaproteobacteria</taxon>
        <taxon>Rhodocyclales</taxon>
        <taxon>Rhodocyclaceae</taxon>
        <taxon>Viridibacterium</taxon>
    </lineage>
</organism>
<gene>
    <name evidence="5" type="ORF">GCM10025770_33940</name>
</gene>
<dbReference type="InterPro" id="IPR018201">
    <property type="entry name" value="Ketoacyl_synth_AS"/>
</dbReference>
<comment type="caution">
    <text evidence="5">The sequence shown here is derived from an EMBL/GenBank/DDBJ whole genome shotgun (WGS) entry which is preliminary data.</text>
</comment>
<dbReference type="RefSeq" id="WP_345534305.1">
    <property type="nucleotide sequence ID" value="NZ_BAABLD010000017.1"/>
</dbReference>